<gene>
    <name evidence="1" type="ORF">BCF33_0928</name>
</gene>
<dbReference type="EMBL" id="PVTT01000001">
    <property type="protein sequence ID" value="PRY95310.1"/>
    <property type="molecule type" value="Genomic_DNA"/>
</dbReference>
<dbReference type="Proteomes" id="UP000238801">
    <property type="component" value="Unassembled WGS sequence"/>
</dbReference>
<proteinExistence type="predicted"/>
<accession>A0A2T0X8N5</accession>
<comment type="caution">
    <text evidence="1">The sequence shown here is derived from an EMBL/GenBank/DDBJ whole genome shotgun (WGS) entry which is preliminary data.</text>
</comment>
<organism evidence="1 2">
    <name type="scientific">Hasllibacter halocynthiae</name>
    <dbReference type="NCBI Taxonomy" id="595589"/>
    <lineage>
        <taxon>Bacteria</taxon>
        <taxon>Pseudomonadati</taxon>
        <taxon>Pseudomonadota</taxon>
        <taxon>Alphaproteobacteria</taxon>
        <taxon>Rhodobacterales</taxon>
        <taxon>Roseobacteraceae</taxon>
        <taxon>Hasllibacter</taxon>
    </lineage>
</organism>
<evidence type="ECO:0000313" key="2">
    <source>
        <dbReference type="Proteomes" id="UP000238801"/>
    </source>
</evidence>
<name>A0A2T0X8N5_9RHOB</name>
<keyword evidence="2" id="KW-1185">Reference proteome</keyword>
<evidence type="ECO:0000313" key="1">
    <source>
        <dbReference type="EMBL" id="PRY95310.1"/>
    </source>
</evidence>
<protein>
    <recommendedName>
        <fullName evidence="3">Phosphoadenosine phosphosulfate reductase</fullName>
    </recommendedName>
</protein>
<sequence length="302" mass="32050">MPNELGRGSKALAAWKERHAPDGAAVRSGGGIHVVDVPGGRRAGTLLVHFAALDRAEAEKDLPGDPAAVAARAGWTGLHVLSEGRSWFREPFVTGLFDGRNEGEWFDGFEQIVFHGTGPAGYAAAAYSLAAPGARVVAIAPVATLDPRVAPWDRRTPEGRRLDWWGPYAYAPDMARGAGAAFVLFDPQVDEDAMHAALFLGAGATALRMRGAGPAPEVVLRQGGGMGRLLGSAALGDLDPESFAEIWRDARRSSPLYLMRLADRLHAARRPALLSAVLRHGAGAVPYRRFARLARLAGVTKG</sequence>
<evidence type="ECO:0008006" key="3">
    <source>
        <dbReference type="Google" id="ProtNLM"/>
    </source>
</evidence>
<reference evidence="1 2" key="1">
    <citation type="submission" date="2018-03" db="EMBL/GenBank/DDBJ databases">
        <title>Genomic Encyclopedia of Archaeal and Bacterial Type Strains, Phase II (KMG-II): from individual species to whole genera.</title>
        <authorList>
            <person name="Goeker M."/>
        </authorList>
    </citation>
    <scope>NUCLEOTIDE SEQUENCE [LARGE SCALE GENOMIC DNA]</scope>
    <source>
        <strain evidence="1 2">DSM 29318</strain>
    </source>
</reference>
<dbReference type="AlphaFoldDB" id="A0A2T0X8N5"/>
<dbReference type="OrthoDB" id="7840273at2"/>
<dbReference type="RefSeq" id="WP_106159700.1">
    <property type="nucleotide sequence ID" value="NZ_PVTT01000001.1"/>
</dbReference>